<sequence>MEWSQCTVTCGRGLRYRVVLCIDHRGQHTGGCNTSLKPHIKEDCLVPVACHKPRGTVSTVSVCMCVCAPVFIQLVLSASPVYIQLILSASPVYIQLILSASPVYIQLILSASPVYIQLILSASPIHIQLILSASSCRHTAKTVSLPCLHTANTVSLPLSTYN</sequence>
<reference evidence="1" key="2">
    <citation type="submission" date="2025-08" db="UniProtKB">
        <authorList>
            <consortium name="Ensembl"/>
        </authorList>
    </citation>
    <scope>IDENTIFICATION</scope>
</reference>
<dbReference type="GeneTree" id="ENSGT00940000158143"/>
<dbReference type="STRING" id="62062.ENSHHUP00000029286"/>
<evidence type="ECO:0000313" key="1">
    <source>
        <dbReference type="Ensembl" id="ENSHHUP00000029286.1"/>
    </source>
</evidence>
<dbReference type="PROSITE" id="PS50092">
    <property type="entry name" value="TSP1"/>
    <property type="match status" value="1"/>
</dbReference>
<reference evidence="1" key="3">
    <citation type="submission" date="2025-09" db="UniProtKB">
        <authorList>
            <consortium name="Ensembl"/>
        </authorList>
    </citation>
    <scope>IDENTIFICATION</scope>
</reference>
<accession>A0A4W5LSR1</accession>
<dbReference type="Ensembl" id="ENSHHUT00000030505.1">
    <property type="protein sequence ID" value="ENSHHUP00000029286.1"/>
    <property type="gene ID" value="ENSHHUG00000018679.1"/>
</dbReference>
<dbReference type="SMART" id="SM00209">
    <property type="entry name" value="TSP1"/>
    <property type="match status" value="1"/>
</dbReference>
<dbReference type="AlphaFoldDB" id="A0A4W5LSR1"/>
<dbReference type="SUPFAM" id="SSF82895">
    <property type="entry name" value="TSP-1 type 1 repeat"/>
    <property type="match status" value="1"/>
</dbReference>
<evidence type="ECO:0000313" key="2">
    <source>
        <dbReference type="Proteomes" id="UP000314982"/>
    </source>
</evidence>
<proteinExistence type="predicted"/>
<organism evidence="1 2">
    <name type="scientific">Hucho hucho</name>
    <name type="common">huchen</name>
    <dbReference type="NCBI Taxonomy" id="62062"/>
    <lineage>
        <taxon>Eukaryota</taxon>
        <taxon>Metazoa</taxon>
        <taxon>Chordata</taxon>
        <taxon>Craniata</taxon>
        <taxon>Vertebrata</taxon>
        <taxon>Euteleostomi</taxon>
        <taxon>Actinopterygii</taxon>
        <taxon>Neopterygii</taxon>
        <taxon>Teleostei</taxon>
        <taxon>Protacanthopterygii</taxon>
        <taxon>Salmoniformes</taxon>
        <taxon>Salmonidae</taxon>
        <taxon>Salmoninae</taxon>
        <taxon>Hucho</taxon>
    </lineage>
</organism>
<protein>
    <submittedName>
        <fullName evidence="1">Uncharacterized protein</fullName>
    </submittedName>
</protein>
<dbReference type="InterPro" id="IPR036383">
    <property type="entry name" value="TSP1_rpt_sf"/>
</dbReference>
<dbReference type="Pfam" id="PF19030">
    <property type="entry name" value="TSP1_ADAMTS"/>
    <property type="match status" value="1"/>
</dbReference>
<dbReference type="Gene3D" id="2.20.100.10">
    <property type="entry name" value="Thrombospondin type-1 (TSP1) repeat"/>
    <property type="match status" value="1"/>
</dbReference>
<name>A0A4W5LSR1_9TELE</name>
<reference evidence="2" key="1">
    <citation type="submission" date="2018-06" db="EMBL/GenBank/DDBJ databases">
        <title>Genome assembly of Danube salmon.</title>
        <authorList>
            <person name="Macqueen D.J."/>
            <person name="Gundappa M.K."/>
        </authorList>
    </citation>
    <scope>NUCLEOTIDE SEQUENCE [LARGE SCALE GENOMIC DNA]</scope>
</reference>
<dbReference type="InterPro" id="IPR000884">
    <property type="entry name" value="TSP1_rpt"/>
</dbReference>
<dbReference type="Proteomes" id="UP000314982">
    <property type="component" value="Unassembled WGS sequence"/>
</dbReference>
<keyword evidence="2" id="KW-1185">Reference proteome</keyword>